<keyword evidence="3" id="KW-0813">Transport</keyword>
<dbReference type="InterPro" id="IPR036273">
    <property type="entry name" value="CRAL/TRIO_N_dom_sf"/>
</dbReference>
<dbReference type="CDD" id="cd00170">
    <property type="entry name" value="SEC14"/>
    <property type="match status" value="1"/>
</dbReference>
<comment type="similarity">
    <text evidence="5">Belongs to the SFH family.</text>
</comment>
<dbReference type="GO" id="GO:0005886">
    <property type="term" value="C:plasma membrane"/>
    <property type="evidence" value="ECO:0007669"/>
    <property type="project" value="UniProtKB-SubCell"/>
</dbReference>
<dbReference type="PROSITE" id="PS50191">
    <property type="entry name" value="CRAL_TRIO"/>
    <property type="match status" value="1"/>
</dbReference>
<keyword evidence="4" id="KW-0333">Golgi apparatus</keyword>
<dbReference type="InterPro" id="IPR036865">
    <property type="entry name" value="CRAL-TRIO_dom_sf"/>
</dbReference>
<evidence type="ECO:0000256" key="5">
    <source>
        <dbReference type="ARBA" id="ARBA00038020"/>
    </source>
</evidence>
<dbReference type="Gene3D" id="3.40.525.10">
    <property type="entry name" value="CRAL-TRIO lipid binding domain"/>
    <property type="match status" value="1"/>
</dbReference>
<keyword evidence="8" id="KW-1185">Reference proteome</keyword>
<keyword evidence="3" id="KW-0653">Protein transport</keyword>
<protein>
    <submittedName>
        <fullName evidence="7">Phosphatidylinositol/phosphatidylcholine transfer protein SFH13</fullName>
    </submittedName>
</protein>
<dbReference type="SUPFAM" id="SSF46938">
    <property type="entry name" value="CRAL/TRIO N-terminal domain"/>
    <property type="match status" value="1"/>
</dbReference>
<evidence type="ECO:0000256" key="3">
    <source>
        <dbReference type="ARBA" id="ARBA00022927"/>
    </source>
</evidence>
<dbReference type="Proteomes" id="UP000289340">
    <property type="component" value="Chromosome 8"/>
</dbReference>
<comment type="subcellular location">
    <subcellularLocation>
        <location evidence="1">Cell membrane</location>
        <topology evidence="1">Peripheral membrane protein</topology>
    </subcellularLocation>
    <subcellularLocation>
        <location evidence="2">Golgi apparatus membrane</location>
        <topology evidence="2">Peripheral membrane protein</topology>
    </subcellularLocation>
</comment>
<dbReference type="InterPro" id="IPR051026">
    <property type="entry name" value="PI/PC_transfer"/>
</dbReference>
<accession>A0A445JKJ9</accession>
<dbReference type="GO" id="GO:0000139">
    <property type="term" value="C:Golgi membrane"/>
    <property type="evidence" value="ECO:0007669"/>
    <property type="project" value="UniProtKB-SubCell"/>
</dbReference>
<dbReference type="GO" id="GO:0015031">
    <property type="term" value="P:protein transport"/>
    <property type="evidence" value="ECO:0007669"/>
    <property type="project" value="UniProtKB-KW"/>
</dbReference>
<dbReference type="Pfam" id="PF00650">
    <property type="entry name" value="CRAL_TRIO"/>
    <property type="match status" value="1"/>
</dbReference>
<evidence type="ECO:0000313" key="7">
    <source>
        <dbReference type="EMBL" id="RZB99002.1"/>
    </source>
</evidence>
<dbReference type="SMR" id="A0A445JKJ9"/>
<feature type="domain" description="CRAL-TRIO" evidence="6">
    <location>
        <begin position="135"/>
        <end position="329"/>
    </location>
</feature>
<evidence type="ECO:0000313" key="8">
    <source>
        <dbReference type="Proteomes" id="UP000289340"/>
    </source>
</evidence>
<dbReference type="InterPro" id="IPR001251">
    <property type="entry name" value="CRAL-TRIO_dom"/>
</dbReference>
<dbReference type="AlphaFoldDB" id="A0A445JKJ9"/>
<dbReference type="SMART" id="SM00516">
    <property type="entry name" value="SEC14"/>
    <property type="match status" value="1"/>
</dbReference>
<dbReference type="SUPFAM" id="SSF52087">
    <property type="entry name" value="CRAL/TRIO domain"/>
    <property type="match status" value="1"/>
</dbReference>
<evidence type="ECO:0000259" key="6">
    <source>
        <dbReference type="PROSITE" id="PS50191"/>
    </source>
</evidence>
<dbReference type="PANTHER" id="PTHR45657">
    <property type="entry name" value="CRAL-TRIO DOMAIN-CONTAINING PROTEIN YKL091C-RELATED"/>
    <property type="match status" value="1"/>
</dbReference>
<dbReference type="PANTHER" id="PTHR45657:SF8">
    <property type="entry name" value="PHOSPHATIDYLINOSITOL_PHOSPHATIDYLCHOLINE TRANSFER PROTEIN SFH13"/>
    <property type="match status" value="1"/>
</dbReference>
<dbReference type="EMBL" id="QZWG01000008">
    <property type="protein sequence ID" value="RZB99002.1"/>
    <property type="molecule type" value="Genomic_DNA"/>
</dbReference>
<comment type="caution">
    <text evidence="7">The sequence shown here is derived from an EMBL/GenBank/DDBJ whole genome shotgun (WGS) entry which is preliminary data.</text>
</comment>
<evidence type="ECO:0000256" key="4">
    <source>
        <dbReference type="ARBA" id="ARBA00023034"/>
    </source>
</evidence>
<evidence type="ECO:0000256" key="1">
    <source>
        <dbReference type="ARBA" id="ARBA00004202"/>
    </source>
</evidence>
<sequence>MVENSEEERKRSRIGSLKKMAIRVSSIFTHSLKKRGKRKIDFRIPIEDVRDAQEEFAVQELHQRLLQRGLVPPRHDDYHAFLLRCMPPLPPMCDIFSFLKRGTDIEKTIQMWEEMLIWRKGYETDAILQDFEFEEQEEVLQHYPQGYHGVDKEGRPVYIERLGKAHPSRLMRITTIDGYLKYHVQEFEKALEEKFPACSIAAKRQISSTTTILNVQGLGMKNFYPTAASLLAAITKIDNKYYHERMLWPAAQKFLDAKTIAKIQLPDFLGGTCTCPGQGGCLRSSKGPWNDPDIMKVIVEATFERQIARMSNEQENLDSLWIASLNLLEFENRFTFPRLAPVHEEVRVSDNYYSCDNSAPATKKVFETGETLSERDHILQCMQRLERLEKTFGELSHKPAGIPLEKEHKLKNSVDRIKSVEFDLEKTKRHTICSFIFPKS</sequence>
<evidence type="ECO:0000256" key="2">
    <source>
        <dbReference type="ARBA" id="ARBA00004395"/>
    </source>
</evidence>
<name>A0A445JKJ9_GLYSO</name>
<proteinExistence type="inferred from homology"/>
<gene>
    <name evidence="7" type="ORF">D0Y65_021749</name>
</gene>
<organism evidence="7 8">
    <name type="scientific">Glycine soja</name>
    <name type="common">Wild soybean</name>
    <dbReference type="NCBI Taxonomy" id="3848"/>
    <lineage>
        <taxon>Eukaryota</taxon>
        <taxon>Viridiplantae</taxon>
        <taxon>Streptophyta</taxon>
        <taxon>Embryophyta</taxon>
        <taxon>Tracheophyta</taxon>
        <taxon>Spermatophyta</taxon>
        <taxon>Magnoliopsida</taxon>
        <taxon>eudicotyledons</taxon>
        <taxon>Gunneridae</taxon>
        <taxon>Pentapetalae</taxon>
        <taxon>rosids</taxon>
        <taxon>fabids</taxon>
        <taxon>Fabales</taxon>
        <taxon>Fabaceae</taxon>
        <taxon>Papilionoideae</taxon>
        <taxon>50 kb inversion clade</taxon>
        <taxon>NPAAA clade</taxon>
        <taxon>indigoferoid/millettioid clade</taxon>
        <taxon>Phaseoleae</taxon>
        <taxon>Glycine</taxon>
        <taxon>Glycine subgen. Soja</taxon>
    </lineage>
</organism>
<reference evidence="7 8" key="1">
    <citation type="submission" date="2018-09" db="EMBL/GenBank/DDBJ databases">
        <title>A high-quality reference genome of wild soybean provides a powerful tool to mine soybean genomes.</title>
        <authorList>
            <person name="Xie M."/>
            <person name="Chung C.Y.L."/>
            <person name="Li M.-W."/>
            <person name="Wong F.-L."/>
            <person name="Chan T.-F."/>
            <person name="Lam H.-M."/>
        </authorList>
    </citation>
    <scope>NUCLEOTIDE SEQUENCE [LARGE SCALE GENOMIC DNA]</scope>
    <source>
        <strain evidence="8">cv. W05</strain>
        <tissue evidence="7">Hypocotyl of etiolated seedlings</tissue>
    </source>
</reference>